<sequence length="127" mass="14326">MVYPSQQYPSLTSRYKQTRSDSLPDLEDYREMNNQSTRKAEVQVKPEVFGKSLPSQGNPKVHQRSIAISSSFPRSKSLLQAKSRGFDQVIQEYPKSSIAPGPLHRYPFFILAASSIQASQYSELIGD</sequence>
<keyword evidence="3" id="KW-1185">Reference proteome</keyword>
<evidence type="ECO:0000313" key="3">
    <source>
        <dbReference type="Proteomes" id="UP000008783"/>
    </source>
</evidence>
<dbReference type="KEGG" id="pgr:PGTG_03221"/>
<feature type="compositionally biased region" description="Polar residues" evidence="1">
    <location>
        <begin position="1"/>
        <end position="15"/>
    </location>
</feature>
<dbReference type="InParanoid" id="E3JYZ0"/>
<feature type="region of interest" description="Disordered" evidence="1">
    <location>
        <begin position="1"/>
        <end position="41"/>
    </location>
</feature>
<dbReference type="HOGENOM" id="CLU_1971613_0_0_1"/>
<organism evidence="2 3">
    <name type="scientific">Puccinia graminis f. sp. tritici (strain CRL 75-36-700-3 / race SCCL)</name>
    <name type="common">Black stem rust fungus</name>
    <dbReference type="NCBI Taxonomy" id="418459"/>
    <lineage>
        <taxon>Eukaryota</taxon>
        <taxon>Fungi</taxon>
        <taxon>Dikarya</taxon>
        <taxon>Basidiomycota</taxon>
        <taxon>Pucciniomycotina</taxon>
        <taxon>Pucciniomycetes</taxon>
        <taxon>Pucciniales</taxon>
        <taxon>Pucciniaceae</taxon>
        <taxon>Puccinia</taxon>
    </lineage>
</organism>
<dbReference type="Proteomes" id="UP000008783">
    <property type="component" value="Unassembled WGS sequence"/>
</dbReference>
<dbReference type="AlphaFoldDB" id="E3JYZ0"/>
<reference key="1">
    <citation type="submission" date="2007-01" db="EMBL/GenBank/DDBJ databases">
        <title>The Genome Sequence of Puccinia graminis f. sp. tritici Strain CRL 75-36-700-3.</title>
        <authorList>
            <consortium name="The Broad Institute Genome Sequencing Platform"/>
            <person name="Birren B."/>
            <person name="Lander E."/>
            <person name="Galagan J."/>
            <person name="Nusbaum C."/>
            <person name="Devon K."/>
            <person name="Cuomo C."/>
            <person name="Jaffe D."/>
            <person name="Butler J."/>
            <person name="Alvarez P."/>
            <person name="Gnerre S."/>
            <person name="Grabherr M."/>
            <person name="Mauceli E."/>
            <person name="Brockman W."/>
            <person name="Young S."/>
            <person name="LaButti K."/>
            <person name="Sykes S."/>
            <person name="DeCaprio D."/>
            <person name="Crawford M."/>
            <person name="Koehrsen M."/>
            <person name="Engels R."/>
            <person name="Montgomery P."/>
            <person name="Pearson M."/>
            <person name="Howarth C."/>
            <person name="Larson L."/>
            <person name="White J."/>
            <person name="Zeng Q."/>
            <person name="Kodira C."/>
            <person name="Yandava C."/>
            <person name="Alvarado L."/>
            <person name="O'Leary S."/>
            <person name="Szabo L."/>
            <person name="Dean R."/>
            <person name="Schein J."/>
        </authorList>
    </citation>
    <scope>NUCLEOTIDE SEQUENCE</scope>
    <source>
        <strain>CRL 75-36-700-3</strain>
    </source>
</reference>
<reference evidence="3" key="2">
    <citation type="journal article" date="2011" name="Proc. Natl. Acad. Sci. U.S.A.">
        <title>Obligate biotrophy features unraveled by the genomic analysis of rust fungi.</title>
        <authorList>
            <person name="Duplessis S."/>
            <person name="Cuomo C.A."/>
            <person name="Lin Y.-C."/>
            <person name="Aerts A."/>
            <person name="Tisserant E."/>
            <person name="Veneault-Fourrey C."/>
            <person name="Joly D.L."/>
            <person name="Hacquard S."/>
            <person name="Amselem J."/>
            <person name="Cantarel B.L."/>
            <person name="Chiu R."/>
            <person name="Coutinho P.M."/>
            <person name="Feau N."/>
            <person name="Field M."/>
            <person name="Frey P."/>
            <person name="Gelhaye E."/>
            <person name="Goldberg J."/>
            <person name="Grabherr M.G."/>
            <person name="Kodira C.D."/>
            <person name="Kohler A."/>
            <person name="Kuees U."/>
            <person name="Lindquist E.A."/>
            <person name="Lucas S.M."/>
            <person name="Mago R."/>
            <person name="Mauceli E."/>
            <person name="Morin E."/>
            <person name="Murat C."/>
            <person name="Pangilinan J.L."/>
            <person name="Park R."/>
            <person name="Pearson M."/>
            <person name="Quesneville H."/>
            <person name="Rouhier N."/>
            <person name="Sakthikumar S."/>
            <person name="Salamov A.A."/>
            <person name="Schmutz J."/>
            <person name="Selles B."/>
            <person name="Shapiro H."/>
            <person name="Tanguay P."/>
            <person name="Tuskan G.A."/>
            <person name="Henrissat B."/>
            <person name="Van de Peer Y."/>
            <person name="Rouze P."/>
            <person name="Ellis J.G."/>
            <person name="Dodds P.N."/>
            <person name="Schein J.E."/>
            <person name="Zhong S."/>
            <person name="Hamelin R.C."/>
            <person name="Grigoriev I.V."/>
            <person name="Szabo L.J."/>
            <person name="Martin F."/>
        </authorList>
    </citation>
    <scope>NUCLEOTIDE SEQUENCE [LARGE SCALE GENOMIC DNA]</scope>
    <source>
        <strain evidence="3">CRL 75-36-700-3 / race SCCL</strain>
    </source>
</reference>
<dbReference type="GeneID" id="10537809"/>
<evidence type="ECO:0000256" key="1">
    <source>
        <dbReference type="SAM" id="MobiDB-lite"/>
    </source>
</evidence>
<name>E3JYZ0_PUCGT</name>
<dbReference type="EMBL" id="DS178267">
    <property type="protein sequence ID" value="EFP77265.2"/>
    <property type="molecule type" value="Genomic_DNA"/>
</dbReference>
<accession>E3JYZ0</accession>
<protein>
    <submittedName>
        <fullName evidence="2">Uncharacterized protein</fullName>
    </submittedName>
</protein>
<gene>
    <name evidence="2" type="ORF">PGTG_03221</name>
</gene>
<dbReference type="OrthoDB" id="10295185at2759"/>
<dbReference type="RefSeq" id="XP_003321684.2">
    <property type="nucleotide sequence ID" value="XM_003321636.2"/>
</dbReference>
<dbReference type="VEuPathDB" id="FungiDB:PGTG_03221"/>
<proteinExistence type="predicted"/>
<evidence type="ECO:0000313" key="2">
    <source>
        <dbReference type="EMBL" id="EFP77265.2"/>
    </source>
</evidence>